<dbReference type="GO" id="GO:0008360">
    <property type="term" value="P:regulation of cell shape"/>
    <property type="evidence" value="ECO:0007669"/>
    <property type="project" value="UniProtKB-KW"/>
</dbReference>
<feature type="transmembrane region" description="Helical" evidence="16">
    <location>
        <begin position="57"/>
        <end position="77"/>
    </location>
</feature>
<keyword evidence="2" id="KW-0328">Glycosyltransferase</keyword>
<evidence type="ECO:0000256" key="12">
    <source>
        <dbReference type="ARBA" id="ARBA00041185"/>
    </source>
</evidence>
<reference evidence="17 20" key="2">
    <citation type="submission" date="2018-02" db="EMBL/GenBank/DDBJ databases">
        <authorList>
            <person name="Skraban J."/>
            <person name="Trcek J."/>
        </authorList>
    </citation>
    <scope>NUCLEOTIDE SEQUENCE [LARGE SCALE GENOMIC DNA]</scope>
    <source>
        <strain evidence="17 20">AV446</strain>
    </source>
</reference>
<evidence type="ECO:0000256" key="15">
    <source>
        <dbReference type="ARBA" id="ARBA00049902"/>
    </source>
</evidence>
<keyword evidence="8 16" id="KW-0472">Membrane</keyword>
<evidence type="ECO:0000256" key="16">
    <source>
        <dbReference type="SAM" id="Phobius"/>
    </source>
</evidence>
<dbReference type="EMBL" id="PRCW01000060">
    <property type="protein sequence ID" value="PYD47829.1"/>
    <property type="molecule type" value="Genomic_DNA"/>
</dbReference>
<evidence type="ECO:0000256" key="11">
    <source>
        <dbReference type="ARBA" id="ARBA00038053"/>
    </source>
</evidence>
<keyword evidence="7 16" id="KW-1133">Transmembrane helix</keyword>
<dbReference type="GO" id="GO:0008955">
    <property type="term" value="F:peptidoglycan glycosyltransferase activity"/>
    <property type="evidence" value="ECO:0007669"/>
    <property type="project" value="UniProtKB-EC"/>
</dbReference>
<feature type="transmembrane region" description="Helical" evidence="16">
    <location>
        <begin position="276"/>
        <end position="297"/>
    </location>
</feature>
<dbReference type="Proteomes" id="UP000248116">
    <property type="component" value="Unassembled WGS sequence"/>
</dbReference>
<comment type="similarity">
    <text evidence="11">Belongs to the SEDS family. FtsW subfamily.</text>
</comment>
<dbReference type="GO" id="GO:0032153">
    <property type="term" value="C:cell division site"/>
    <property type="evidence" value="ECO:0007669"/>
    <property type="project" value="TreeGrafter"/>
</dbReference>
<keyword evidence="4 16" id="KW-0812">Transmembrane</keyword>
<dbReference type="GO" id="GO:0015648">
    <property type="term" value="F:lipid-linked peptidoglycan transporter activity"/>
    <property type="evidence" value="ECO:0007669"/>
    <property type="project" value="TreeGrafter"/>
</dbReference>
<reference evidence="18 19" key="1">
    <citation type="submission" date="2017-07" db="EMBL/GenBank/DDBJ databases">
        <title>A draft genome sequence of Komagataeibacter sp. T5K1.</title>
        <authorList>
            <person name="Skraban J."/>
            <person name="Cleenwerck I."/>
            <person name="Vandamme P."/>
            <person name="Trcek J."/>
        </authorList>
    </citation>
    <scope>NUCLEOTIDE SEQUENCE [LARGE SCALE GENOMIC DNA]</scope>
    <source>
        <strain evidence="18 19">T5K1</strain>
    </source>
</reference>
<keyword evidence="18" id="KW-0131">Cell cycle</keyword>
<gene>
    <name evidence="17" type="ORF">C3920_08005</name>
    <name evidence="18" type="ORF">CFR71_01800</name>
</gene>
<protein>
    <recommendedName>
        <fullName evidence="12">Probable peptidoglycan glycosyltransferase FtsW</fullName>
        <ecNumber evidence="14">2.4.99.28</ecNumber>
    </recommendedName>
    <alternativeName>
        <fullName evidence="13">Cell division protein FtsW</fullName>
    </alternativeName>
    <alternativeName>
        <fullName evidence="10">Cell wall polymerase</fullName>
    </alternativeName>
    <alternativeName>
        <fullName evidence="9">Peptidoglycan polymerase</fullName>
    </alternativeName>
</protein>
<evidence type="ECO:0000256" key="1">
    <source>
        <dbReference type="ARBA" id="ARBA00004141"/>
    </source>
</evidence>
<keyword evidence="18" id="KW-0132">Cell division</keyword>
<organism evidence="18 19">
    <name type="scientific">Novacetimonas pomaceti</name>
    <dbReference type="NCBI Taxonomy" id="2021998"/>
    <lineage>
        <taxon>Bacteria</taxon>
        <taxon>Pseudomonadati</taxon>
        <taxon>Pseudomonadota</taxon>
        <taxon>Alphaproteobacteria</taxon>
        <taxon>Acetobacterales</taxon>
        <taxon>Acetobacteraceae</taxon>
        <taxon>Novacetimonas</taxon>
    </lineage>
</organism>
<dbReference type="GO" id="GO:0005886">
    <property type="term" value="C:plasma membrane"/>
    <property type="evidence" value="ECO:0007669"/>
    <property type="project" value="TreeGrafter"/>
</dbReference>
<dbReference type="Proteomes" id="UP000247609">
    <property type="component" value="Unassembled WGS sequence"/>
</dbReference>
<accession>A0A318QBJ0</accession>
<dbReference type="RefSeq" id="WP_110526255.1">
    <property type="nucleotide sequence ID" value="NZ_JAHRDT010000003.1"/>
</dbReference>
<dbReference type="PANTHER" id="PTHR30474">
    <property type="entry name" value="CELL CYCLE PROTEIN"/>
    <property type="match status" value="1"/>
</dbReference>
<evidence type="ECO:0000256" key="3">
    <source>
        <dbReference type="ARBA" id="ARBA00022679"/>
    </source>
</evidence>
<evidence type="ECO:0000256" key="6">
    <source>
        <dbReference type="ARBA" id="ARBA00022984"/>
    </source>
</evidence>
<feature type="transmembrane region" description="Helical" evidence="16">
    <location>
        <begin position="84"/>
        <end position="105"/>
    </location>
</feature>
<evidence type="ECO:0000256" key="2">
    <source>
        <dbReference type="ARBA" id="ARBA00022676"/>
    </source>
</evidence>
<evidence type="ECO:0000313" key="17">
    <source>
        <dbReference type="EMBL" id="PYD47829.1"/>
    </source>
</evidence>
<evidence type="ECO:0000256" key="8">
    <source>
        <dbReference type="ARBA" id="ARBA00023136"/>
    </source>
</evidence>
<feature type="transmembrane region" description="Helical" evidence="16">
    <location>
        <begin position="147"/>
        <end position="165"/>
    </location>
</feature>
<dbReference type="EMBL" id="NOXG01000001">
    <property type="protein sequence ID" value="PYD77087.1"/>
    <property type="molecule type" value="Genomic_DNA"/>
</dbReference>
<dbReference type="InterPro" id="IPR001182">
    <property type="entry name" value="FtsW/RodA"/>
</dbReference>
<evidence type="ECO:0000256" key="10">
    <source>
        <dbReference type="ARBA" id="ARBA00033270"/>
    </source>
</evidence>
<dbReference type="EC" id="2.4.99.28" evidence="14"/>
<evidence type="ECO:0000256" key="14">
    <source>
        <dbReference type="ARBA" id="ARBA00044770"/>
    </source>
</evidence>
<evidence type="ECO:0000313" key="18">
    <source>
        <dbReference type="EMBL" id="PYD77087.1"/>
    </source>
</evidence>
<name>A0A318QBJ0_9PROT</name>
<dbReference type="GO" id="GO:0051301">
    <property type="term" value="P:cell division"/>
    <property type="evidence" value="ECO:0007669"/>
    <property type="project" value="UniProtKB-KW"/>
</dbReference>
<evidence type="ECO:0000256" key="7">
    <source>
        <dbReference type="ARBA" id="ARBA00022989"/>
    </source>
</evidence>
<evidence type="ECO:0000256" key="5">
    <source>
        <dbReference type="ARBA" id="ARBA00022960"/>
    </source>
</evidence>
<evidence type="ECO:0000313" key="20">
    <source>
        <dbReference type="Proteomes" id="UP000248116"/>
    </source>
</evidence>
<feature type="transmembrane region" description="Helical" evidence="16">
    <location>
        <begin position="343"/>
        <end position="363"/>
    </location>
</feature>
<dbReference type="AlphaFoldDB" id="A0A318QBJ0"/>
<proteinExistence type="inferred from homology"/>
<keyword evidence="3" id="KW-0808">Transferase</keyword>
<comment type="catalytic activity">
    <reaction evidence="15">
        <text>[GlcNAc-(1-&gt;4)-Mur2Ac(oyl-L-Ala-gamma-D-Glu-L-Lys-D-Ala-D-Ala)](n)-di-trans,octa-cis-undecaprenyl diphosphate + beta-D-GlcNAc-(1-&gt;4)-Mur2Ac(oyl-L-Ala-gamma-D-Glu-L-Lys-D-Ala-D-Ala)-di-trans,octa-cis-undecaprenyl diphosphate = [GlcNAc-(1-&gt;4)-Mur2Ac(oyl-L-Ala-gamma-D-Glu-L-Lys-D-Ala-D-Ala)](n+1)-di-trans,octa-cis-undecaprenyl diphosphate + di-trans,octa-cis-undecaprenyl diphosphate + H(+)</text>
        <dbReference type="Rhea" id="RHEA:23708"/>
        <dbReference type="Rhea" id="RHEA-COMP:9602"/>
        <dbReference type="Rhea" id="RHEA-COMP:9603"/>
        <dbReference type="ChEBI" id="CHEBI:15378"/>
        <dbReference type="ChEBI" id="CHEBI:58405"/>
        <dbReference type="ChEBI" id="CHEBI:60033"/>
        <dbReference type="ChEBI" id="CHEBI:78435"/>
        <dbReference type="EC" id="2.4.99.28"/>
    </reaction>
</comment>
<keyword evidence="20" id="KW-1185">Reference proteome</keyword>
<evidence type="ECO:0000256" key="4">
    <source>
        <dbReference type="ARBA" id="ARBA00022692"/>
    </source>
</evidence>
<dbReference type="PANTHER" id="PTHR30474:SF2">
    <property type="entry name" value="PEPTIDOGLYCAN GLYCOSYLTRANSFERASE FTSW-RELATED"/>
    <property type="match status" value="1"/>
</dbReference>
<keyword evidence="6" id="KW-0573">Peptidoglycan synthesis</keyword>
<evidence type="ECO:0000256" key="13">
    <source>
        <dbReference type="ARBA" id="ARBA00041418"/>
    </source>
</evidence>
<keyword evidence="5" id="KW-0133">Cell shape</keyword>
<comment type="caution">
    <text evidence="18">The sequence shown here is derived from an EMBL/GenBank/DDBJ whole genome shotgun (WGS) entry which is preliminary data.</text>
</comment>
<dbReference type="GO" id="GO:0009252">
    <property type="term" value="P:peptidoglycan biosynthetic process"/>
    <property type="evidence" value="ECO:0007669"/>
    <property type="project" value="UniProtKB-KW"/>
</dbReference>
<evidence type="ECO:0000313" key="19">
    <source>
        <dbReference type="Proteomes" id="UP000247609"/>
    </source>
</evidence>
<evidence type="ECO:0000256" key="9">
    <source>
        <dbReference type="ARBA" id="ARBA00032370"/>
    </source>
</evidence>
<feature type="transmembrane region" description="Helical" evidence="16">
    <location>
        <begin position="306"/>
        <end position="323"/>
    </location>
</feature>
<feature type="transmembrane region" description="Helical" evidence="16">
    <location>
        <begin position="21"/>
        <end position="45"/>
    </location>
</feature>
<comment type="subcellular location">
    <subcellularLocation>
        <location evidence="1">Membrane</location>
        <topology evidence="1">Multi-pass membrane protein</topology>
    </subcellularLocation>
</comment>
<feature type="transmembrane region" description="Helical" evidence="16">
    <location>
        <begin position="192"/>
        <end position="213"/>
    </location>
</feature>
<sequence>MAGISRINTSPMARWWRNVDRVTLICVGILIGFGYILMLAASPAVAVRIGASRDMFIFKQVCFLLLAAGIVIGTSLLSIRAVRIMAAIGFVLGIAATALTLVHGIEIKGARRWIALPMMSVQPSEFLKPCFAVVTAWLLTERQTRRYFPGMLIALGLFGVVLLLLKSQPDIGMLSVITTVFITQLFVDGLSLFLVAGGVGCMVAAFIGAYAVFPHVRSRVERFLHPEVGDHYQIDTALRAFGNGGLLGRGPGEGRVKDLLPDAHADFVFAVAGEEFGMIVCLFIIGVFGVIVIRALLKLLHENDPFIVVATTGLVTGFGLQAFVNMGSTLHLIPTKGMTLPFISYGGSSAMSVALTIGMVLALTRSRVGDSQFSQSFPAFLSRRSRT</sequence>
<dbReference type="Pfam" id="PF01098">
    <property type="entry name" value="FTSW_RODA_SPOVE"/>
    <property type="match status" value="1"/>
</dbReference>